<evidence type="ECO:0000313" key="2">
    <source>
        <dbReference type="Proteomes" id="UP000828390"/>
    </source>
</evidence>
<gene>
    <name evidence="1" type="ORF">DPMN_066297</name>
</gene>
<dbReference type="EMBL" id="JAIWYP010000014">
    <property type="protein sequence ID" value="KAH3706906.1"/>
    <property type="molecule type" value="Genomic_DNA"/>
</dbReference>
<dbReference type="AlphaFoldDB" id="A0A9D4BKC9"/>
<dbReference type="InterPro" id="IPR036514">
    <property type="entry name" value="SGNH_hydro_sf"/>
</dbReference>
<comment type="caution">
    <text evidence="1">The sequence shown here is derived from an EMBL/GenBank/DDBJ whole genome shotgun (WGS) entry which is preliminary data.</text>
</comment>
<name>A0A9D4BKC9_DREPO</name>
<proteinExistence type="predicted"/>
<sequence>MENLRLPTSIAWWGIGGLTWSSLRRSIEANVLLSTPPKVLILHLGGNDLCIDSFTKVRNNIKREIKYLRIAFADTAIIWVDIIDRINWRSSLPMKIITSKRRRVNRFGRVCVQWASRSTSITVDIDSNTPGFFLPDGVHLSPVWLEFYLDTLRDAVIQFV</sequence>
<dbReference type="Gene3D" id="3.40.50.1110">
    <property type="entry name" value="SGNH hydrolase"/>
    <property type="match status" value="1"/>
</dbReference>
<dbReference type="SUPFAM" id="SSF52266">
    <property type="entry name" value="SGNH hydrolase"/>
    <property type="match status" value="1"/>
</dbReference>
<keyword evidence="2" id="KW-1185">Reference proteome</keyword>
<dbReference type="CDD" id="cd00229">
    <property type="entry name" value="SGNH_hydrolase"/>
    <property type="match status" value="1"/>
</dbReference>
<organism evidence="1 2">
    <name type="scientific">Dreissena polymorpha</name>
    <name type="common">Zebra mussel</name>
    <name type="synonym">Mytilus polymorpha</name>
    <dbReference type="NCBI Taxonomy" id="45954"/>
    <lineage>
        <taxon>Eukaryota</taxon>
        <taxon>Metazoa</taxon>
        <taxon>Spiralia</taxon>
        <taxon>Lophotrochozoa</taxon>
        <taxon>Mollusca</taxon>
        <taxon>Bivalvia</taxon>
        <taxon>Autobranchia</taxon>
        <taxon>Heteroconchia</taxon>
        <taxon>Euheterodonta</taxon>
        <taxon>Imparidentia</taxon>
        <taxon>Neoheterodontei</taxon>
        <taxon>Myida</taxon>
        <taxon>Dreissenoidea</taxon>
        <taxon>Dreissenidae</taxon>
        <taxon>Dreissena</taxon>
    </lineage>
</organism>
<dbReference type="Proteomes" id="UP000828390">
    <property type="component" value="Unassembled WGS sequence"/>
</dbReference>
<protein>
    <recommendedName>
        <fullName evidence="3">SGNH hydrolase-type esterase domain-containing protein</fullName>
    </recommendedName>
</protein>
<evidence type="ECO:0000313" key="1">
    <source>
        <dbReference type="EMBL" id="KAH3706906.1"/>
    </source>
</evidence>
<reference evidence="1" key="1">
    <citation type="journal article" date="2019" name="bioRxiv">
        <title>The Genome of the Zebra Mussel, Dreissena polymorpha: A Resource for Invasive Species Research.</title>
        <authorList>
            <person name="McCartney M.A."/>
            <person name="Auch B."/>
            <person name="Kono T."/>
            <person name="Mallez S."/>
            <person name="Zhang Y."/>
            <person name="Obille A."/>
            <person name="Becker A."/>
            <person name="Abrahante J.E."/>
            <person name="Garbe J."/>
            <person name="Badalamenti J.P."/>
            <person name="Herman A."/>
            <person name="Mangelson H."/>
            <person name="Liachko I."/>
            <person name="Sullivan S."/>
            <person name="Sone E.D."/>
            <person name="Koren S."/>
            <person name="Silverstein K.A.T."/>
            <person name="Beckman K.B."/>
            <person name="Gohl D.M."/>
        </authorList>
    </citation>
    <scope>NUCLEOTIDE SEQUENCE</scope>
    <source>
        <strain evidence="1">Duluth1</strain>
        <tissue evidence="1">Whole animal</tissue>
    </source>
</reference>
<accession>A0A9D4BKC9</accession>
<reference evidence="1" key="2">
    <citation type="submission" date="2020-11" db="EMBL/GenBank/DDBJ databases">
        <authorList>
            <person name="McCartney M.A."/>
            <person name="Auch B."/>
            <person name="Kono T."/>
            <person name="Mallez S."/>
            <person name="Becker A."/>
            <person name="Gohl D.M."/>
            <person name="Silverstein K.A.T."/>
            <person name="Koren S."/>
            <person name="Bechman K.B."/>
            <person name="Herman A."/>
            <person name="Abrahante J.E."/>
            <person name="Garbe J."/>
        </authorList>
    </citation>
    <scope>NUCLEOTIDE SEQUENCE</scope>
    <source>
        <strain evidence="1">Duluth1</strain>
        <tissue evidence="1">Whole animal</tissue>
    </source>
</reference>
<evidence type="ECO:0008006" key="3">
    <source>
        <dbReference type="Google" id="ProtNLM"/>
    </source>
</evidence>